<reference evidence="1" key="1">
    <citation type="submission" date="2022-06" db="EMBL/GenBank/DDBJ databases">
        <title>Uncovering the hologenomic basis of an extraordinary plant invasion.</title>
        <authorList>
            <person name="Bieker V.C."/>
            <person name="Martin M.D."/>
            <person name="Gilbert T."/>
            <person name="Hodgins K."/>
            <person name="Battlay P."/>
            <person name="Petersen B."/>
            <person name="Wilson J."/>
        </authorList>
    </citation>
    <scope>NUCLEOTIDE SEQUENCE</scope>
    <source>
        <strain evidence="1">AA19_3_7</strain>
        <tissue evidence="1">Leaf</tissue>
    </source>
</reference>
<keyword evidence="2" id="KW-1185">Reference proteome</keyword>
<dbReference type="AlphaFoldDB" id="A0AAD5C0N6"/>
<feature type="non-terminal residue" evidence="1">
    <location>
        <position position="1"/>
    </location>
</feature>
<proteinExistence type="predicted"/>
<evidence type="ECO:0000313" key="1">
    <source>
        <dbReference type="EMBL" id="KAI7732967.1"/>
    </source>
</evidence>
<dbReference type="Proteomes" id="UP001206925">
    <property type="component" value="Unassembled WGS sequence"/>
</dbReference>
<organism evidence="1 2">
    <name type="scientific">Ambrosia artemisiifolia</name>
    <name type="common">Common ragweed</name>
    <dbReference type="NCBI Taxonomy" id="4212"/>
    <lineage>
        <taxon>Eukaryota</taxon>
        <taxon>Viridiplantae</taxon>
        <taxon>Streptophyta</taxon>
        <taxon>Embryophyta</taxon>
        <taxon>Tracheophyta</taxon>
        <taxon>Spermatophyta</taxon>
        <taxon>Magnoliopsida</taxon>
        <taxon>eudicotyledons</taxon>
        <taxon>Gunneridae</taxon>
        <taxon>Pentapetalae</taxon>
        <taxon>asterids</taxon>
        <taxon>campanulids</taxon>
        <taxon>Asterales</taxon>
        <taxon>Asteraceae</taxon>
        <taxon>Asteroideae</taxon>
        <taxon>Heliantheae alliance</taxon>
        <taxon>Heliantheae</taxon>
        <taxon>Ambrosia</taxon>
    </lineage>
</organism>
<accession>A0AAD5C0N6</accession>
<name>A0AAD5C0N6_AMBAR</name>
<protein>
    <submittedName>
        <fullName evidence="1">Uncharacterized protein</fullName>
    </submittedName>
</protein>
<dbReference type="EMBL" id="JAMZMK010010102">
    <property type="protein sequence ID" value="KAI7732967.1"/>
    <property type="molecule type" value="Genomic_DNA"/>
</dbReference>
<gene>
    <name evidence="1" type="ORF">M8C21_004253</name>
</gene>
<comment type="caution">
    <text evidence="1">The sequence shown here is derived from an EMBL/GenBank/DDBJ whole genome shotgun (WGS) entry which is preliminary data.</text>
</comment>
<sequence length="197" mass="22693">DSFGSHSWFFFNNTNDDFLISCFYRVVVAGTFLLPRFISSRCPIVPIFTTTTNFFPISAIVTGRHRGRTYRRTANKSNVTSASLLQFSTLPIWLFRAFFHPLAFASSERRLKDPGESKAELQGIARTNYTTRIKFDCRAPDKLQMEYMKTVNGDDLLWAMATTKDPKSYNDHWMPRRGLQFIGTMVARENKKKHPTG</sequence>
<evidence type="ECO:0000313" key="2">
    <source>
        <dbReference type="Proteomes" id="UP001206925"/>
    </source>
</evidence>